<feature type="short sequence motif" description="Meso-diaminopimelate recognition motif" evidence="7">
    <location>
        <begin position="407"/>
        <end position="410"/>
    </location>
</feature>
<dbReference type="GO" id="GO:0009252">
    <property type="term" value="P:peptidoglycan biosynthetic process"/>
    <property type="evidence" value="ECO:0007669"/>
    <property type="project" value="UniProtKB-UniRule"/>
</dbReference>
<dbReference type="InterPro" id="IPR036565">
    <property type="entry name" value="Mur-like_cat_sf"/>
</dbReference>
<evidence type="ECO:0000259" key="10">
    <source>
        <dbReference type="Pfam" id="PF02875"/>
    </source>
</evidence>
<dbReference type="Pfam" id="PF02875">
    <property type="entry name" value="Mur_ligase_C"/>
    <property type="match status" value="1"/>
</dbReference>
<feature type="binding site" evidence="7">
    <location>
        <position position="460"/>
    </location>
    <ligand>
        <name>meso-2,6-diaminopimelate</name>
        <dbReference type="ChEBI" id="CHEBI:57791"/>
    </ligand>
</feature>
<dbReference type="Pfam" id="PF01225">
    <property type="entry name" value="Mur_ligase"/>
    <property type="match status" value="1"/>
</dbReference>
<accession>A0A2T0XTN3</accession>
<name>A0A2T0XTN3_9BACT</name>
<comment type="catalytic activity">
    <reaction evidence="7">
        <text>UDP-N-acetyl-alpha-D-muramoyl-L-alanyl-D-glutamate + meso-2,6-diaminopimelate + ATP = UDP-N-acetyl-alpha-D-muramoyl-L-alanyl-gamma-D-glutamyl-meso-2,6-diaminopimelate + ADP + phosphate + H(+)</text>
        <dbReference type="Rhea" id="RHEA:23676"/>
        <dbReference type="ChEBI" id="CHEBI:15378"/>
        <dbReference type="ChEBI" id="CHEBI:30616"/>
        <dbReference type="ChEBI" id="CHEBI:43474"/>
        <dbReference type="ChEBI" id="CHEBI:57791"/>
        <dbReference type="ChEBI" id="CHEBI:83900"/>
        <dbReference type="ChEBI" id="CHEBI:83905"/>
        <dbReference type="ChEBI" id="CHEBI:456216"/>
        <dbReference type="EC" id="6.3.2.13"/>
    </reaction>
</comment>
<organism evidence="12 13">
    <name type="scientific">Marinilabilia salmonicolor</name>
    <dbReference type="NCBI Taxonomy" id="989"/>
    <lineage>
        <taxon>Bacteria</taxon>
        <taxon>Pseudomonadati</taxon>
        <taxon>Bacteroidota</taxon>
        <taxon>Bacteroidia</taxon>
        <taxon>Marinilabiliales</taxon>
        <taxon>Marinilabiliaceae</taxon>
        <taxon>Marinilabilia</taxon>
    </lineage>
</organism>
<comment type="PTM">
    <text evidence="7">Carboxylation is probably crucial for Mg(2+) binding and, consequently, for the gamma-phosphate positioning of ATP.</text>
</comment>
<dbReference type="InterPro" id="IPR036615">
    <property type="entry name" value="Mur_ligase_C_dom_sf"/>
</dbReference>
<evidence type="ECO:0000313" key="13">
    <source>
        <dbReference type="Proteomes" id="UP000252733"/>
    </source>
</evidence>
<keyword evidence="7" id="KW-0547">Nucleotide-binding</keyword>
<keyword evidence="13" id="KW-1185">Reference proteome</keyword>
<comment type="subcellular location">
    <subcellularLocation>
        <location evidence="7 8">Cytoplasm</location>
    </subcellularLocation>
</comment>
<keyword evidence="4 7" id="KW-0573">Peptidoglycan synthesis</keyword>
<keyword evidence="7" id="KW-0067">ATP-binding</keyword>
<evidence type="ECO:0000256" key="5">
    <source>
        <dbReference type="ARBA" id="ARBA00023306"/>
    </source>
</evidence>
<evidence type="ECO:0000256" key="1">
    <source>
        <dbReference type="ARBA" id="ARBA00005898"/>
    </source>
</evidence>
<dbReference type="STRING" id="1168289.GCA_000259075_01335"/>
<evidence type="ECO:0000256" key="8">
    <source>
        <dbReference type="RuleBase" id="RU004135"/>
    </source>
</evidence>
<comment type="pathway">
    <text evidence="7 8">Cell wall biogenesis; peptidoglycan biosynthesis.</text>
</comment>
<dbReference type="GO" id="GO:0051301">
    <property type="term" value="P:cell division"/>
    <property type="evidence" value="ECO:0007669"/>
    <property type="project" value="UniProtKB-KW"/>
</dbReference>
<comment type="similarity">
    <text evidence="1 7">Belongs to the MurCDEF family. MurE subfamily.</text>
</comment>
<feature type="modified residue" description="N6-carboxylysine" evidence="7">
    <location>
        <position position="225"/>
    </location>
</feature>
<feature type="binding site" evidence="7">
    <location>
        <position position="383"/>
    </location>
    <ligand>
        <name>meso-2,6-diaminopimelate</name>
        <dbReference type="ChEBI" id="CHEBI:57791"/>
    </ligand>
</feature>
<evidence type="ECO:0000259" key="9">
    <source>
        <dbReference type="Pfam" id="PF01225"/>
    </source>
</evidence>
<dbReference type="InterPro" id="IPR035911">
    <property type="entry name" value="MurE/MurF_N"/>
</dbReference>
<comment type="cofactor">
    <cofactor evidence="7">
        <name>Mg(2+)</name>
        <dbReference type="ChEBI" id="CHEBI:18420"/>
    </cofactor>
</comment>
<dbReference type="AlphaFoldDB" id="A0A2T0XTN3"/>
<dbReference type="Gene3D" id="3.90.190.20">
    <property type="entry name" value="Mur ligase, C-terminal domain"/>
    <property type="match status" value="1"/>
</dbReference>
<dbReference type="HAMAP" id="MF_00208">
    <property type="entry name" value="MurE"/>
    <property type="match status" value="1"/>
</dbReference>
<feature type="binding site" evidence="7">
    <location>
        <begin position="158"/>
        <end position="159"/>
    </location>
    <ligand>
        <name>UDP-N-acetyl-alpha-D-muramoyl-L-alanyl-D-glutamate</name>
        <dbReference type="ChEBI" id="CHEBI:83900"/>
    </ligand>
</feature>
<gene>
    <name evidence="7" type="primary">murE</name>
    <name evidence="12" type="ORF">DFO77_12124</name>
</gene>
<feature type="domain" description="Mur ligase N-terminal catalytic" evidence="9">
    <location>
        <begin position="31"/>
        <end position="101"/>
    </location>
</feature>
<dbReference type="Gene3D" id="3.40.1190.10">
    <property type="entry name" value="Mur-like, catalytic domain"/>
    <property type="match status" value="1"/>
</dbReference>
<dbReference type="EMBL" id="QPIZ01000021">
    <property type="protein sequence ID" value="RCW30588.1"/>
    <property type="molecule type" value="Genomic_DNA"/>
</dbReference>
<protein>
    <recommendedName>
        <fullName evidence="7">UDP-N-acetylmuramoyl-L-alanyl-D-glutamate--2,6-diaminopimelate ligase</fullName>
        <ecNumber evidence="7">6.3.2.13</ecNumber>
    </recommendedName>
    <alternativeName>
        <fullName evidence="7">Meso-A2pm-adding enzyme</fullName>
    </alternativeName>
    <alternativeName>
        <fullName evidence="7">Meso-diaminopimelate-adding enzyme</fullName>
    </alternativeName>
    <alternativeName>
        <fullName evidence="7">UDP-MurNAc-L-Ala-D-Glu:meso-diaminopimelate ligase</fullName>
    </alternativeName>
    <alternativeName>
        <fullName evidence="7">UDP-MurNAc-tripeptide synthetase</fullName>
    </alternativeName>
    <alternativeName>
        <fullName evidence="7">UDP-N-acetylmuramyl-tripeptide synthetase</fullName>
    </alternativeName>
</protein>
<comment type="caution">
    <text evidence="12">The sequence shown here is derived from an EMBL/GenBank/DDBJ whole genome shotgun (WGS) entry which is preliminary data.</text>
</comment>
<feature type="binding site" evidence="7">
    <location>
        <position position="464"/>
    </location>
    <ligand>
        <name>meso-2,6-diaminopimelate</name>
        <dbReference type="ChEBI" id="CHEBI:57791"/>
    </ligand>
</feature>
<comment type="caution">
    <text evidence="7">Lacks conserved residue(s) required for the propagation of feature annotation.</text>
</comment>
<evidence type="ECO:0000256" key="3">
    <source>
        <dbReference type="ARBA" id="ARBA00022960"/>
    </source>
</evidence>
<keyword evidence="7" id="KW-0963">Cytoplasm</keyword>
<dbReference type="SUPFAM" id="SSF63418">
    <property type="entry name" value="MurE/MurF N-terminal domain"/>
    <property type="match status" value="1"/>
</dbReference>
<keyword evidence="7 12" id="KW-0436">Ligase</keyword>
<dbReference type="GO" id="GO:0008765">
    <property type="term" value="F:UDP-N-acetylmuramoylalanyl-D-glutamate-2,6-diaminopimelate ligase activity"/>
    <property type="evidence" value="ECO:0007669"/>
    <property type="project" value="UniProtKB-UniRule"/>
</dbReference>
<dbReference type="SUPFAM" id="SSF53244">
    <property type="entry name" value="MurD-like peptide ligases, peptide-binding domain"/>
    <property type="match status" value="1"/>
</dbReference>
<feature type="binding site" evidence="7">
    <location>
        <position position="185"/>
    </location>
    <ligand>
        <name>UDP-N-acetyl-alpha-D-muramoyl-L-alanyl-D-glutamate</name>
        <dbReference type="ChEBI" id="CHEBI:83900"/>
    </ligand>
</feature>
<dbReference type="NCBIfam" id="TIGR01085">
    <property type="entry name" value="murE"/>
    <property type="match status" value="1"/>
</dbReference>
<feature type="binding site" evidence="7">
    <location>
        <begin position="116"/>
        <end position="122"/>
    </location>
    <ligand>
        <name>ATP</name>
        <dbReference type="ChEBI" id="CHEBI:30616"/>
    </ligand>
</feature>
<dbReference type="InterPro" id="IPR004101">
    <property type="entry name" value="Mur_ligase_C"/>
</dbReference>
<reference evidence="12 13" key="1">
    <citation type="submission" date="2018-07" db="EMBL/GenBank/DDBJ databases">
        <title>Freshwater and sediment microbial communities from various areas in North America, analyzing microbe dynamics in response to fracking.</title>
        <authorList>
            <person name="Lamendella R."/>
        </authorList>
    </citation>
    <scope>NUCLEOTIDE SEQUENCE [LARGE SCALE GENOMIC DNA]</scope>
    <source>
        <strain evidence="12 13">160A</strain>
    </source>
</reference>
<dbReference type="InterPro" id="IPR013221">
    <property type="entry name" value="Mur_ligase_cen"/>
</dbReference>
<proteinExistence type="inferred from homology"/>
<evidence type="ECO:0000313" key="12">
    <source>
        <dbReference type="EMBL" id="RCW30588.1"/>
    </source>
</evidence>
<feature type="domain" description="Mur ligase central" evidence="11">
    <location>
        <begin position="114"/>
        <end position="309"/>
    </location>
</feature>
<dbReference type="Pfam" id="PF08245">
    <property type="entry name" value="Mur_ligase_M"/>
    <property type="match status" value="1"/>
</dbReference>
<keyword evidence="7" id="KW-0460">Magnesium</keyword>
<evidence type="ECO:0000256" key="6">
    <source>
        <dbReference type="ARBA" id="ARBA00023316"/>
    </source>
</evidence>
<keyword evidence="6 7" id="KW-0961">Cell wall biogenesis/degradation</keyword>
<feature type="binding site" evidence="7">
    <location>
        <position position="193"/>
    </location>
    <ligand>
        <name>UDP-N-acetyl-alpha-D-muramoyl-L-alanyl-D-glutamate</name>
        <dbReference type="ChEBI" id="CHEBI:83900"/>
    </ligand>
</feature>
<dbReference type="PANTHER" id="PTHR23135:SF4">
    <property type="entry name" value="UDP-N-ACETYLMURAMOYL-L-ALANYL-D-GLUTAMATE--2,6-DIAMINOPIMELATE LIGASE MURE HOMOLOG, CHLOROPLASTIC"/>
    <property type="match status" value="1"/>
</dbReference>
<keyword evidence="5 7" id="KW-0131">Cell cycle</keyword>
<feature type="domain" description="Mur ligase C-terminal" evidence="10">
    <location>
        <begin position="332"/>
        <end position="462"/>
    </location>
</feature>
<keyword evidence="3 7" id="KW-0133">Cell shape</keyword>
<evidence type="ECO:0000259" key="11">
    <source>
        <dbReference type="Pfam" id="PF08245"/>
    </source>
</evidence>
<evidence type="ECO:0000256" key="4">
    <source>
        <dbReference type="ARBA" id="ARBA00022984"/>
    </source>
</evidence>
<dbReference type="EC" id="6.3.2.13" evidence="7"/>
<dbReference type="GO" id="GO:0005737">
    <property type="term" value="C:cytoplasm"/>
    <property type="evidence" value="ECO:0007669"/>
    <property type="project" value="UniProtKB-SubCell"/>
</dbReference>
<dbReference type="GO" id="GO:0000287">
    <property type="term" value="F:magnesium ion binding"/>
    <property type="evidence" value="ECO:0007669"/>
    <property type="project" value="UniProtKB-UniRule"/>
</dbReference>
<feature type="binding site" evidence="7">
    <location>
        <begin position="407"/>
        <end position="410"/>
    </location>
    <ligand>
        <name>meso-2,6-diaminopimelate</name>
        <dbReference type="ChEBI" id="CHEBI:57791"/>
    </ligand>
</feature>
<dbReference type="InterPro" id="IPR000713">
    <property type="entry name" value="Mur_ligase_N"/>
</dbReference>
<dbReference type="UniPathway" id="UPA00219"/>
<dbReference type="GO" id="GO:0071555">
    <property type="term" value="P:cell wall organization"/>
    <property type="evidence" value="ECO:0007669"/>
    <property type="project" value="UniProtKB-KW"/>
</dbReference>
<dbReference type="SUPFAM" id="SSF53623">
    <property type="entry name" value="MurD-like peptide ligases, catalytic domain"/>
    <property type="match status" value="1"/>
</dbReference>
<dbReference type="InterPro" id="IPR005761">
    <property type="entry name" value="UDP-N-AcMur-Glu-dNH2Pim_ligase"/>
</dbReference>
<dbReference type="GO" id="GO:0005524">
    <property type="term" value="F:ATP binding"/>
    <property type="evidence" value="ECO:0007669"/>
    <property type="project" value="UniProtKB-UniRule"/>
</dbReference>
<comment type="function">
    <text evidence="7">Catalyzes the addition of meso-diaminopimelic acid to the nucleotide precursor UDP-N-acetylmuramoyl-L-alanyl-D-glutamate (UMAG) in the biosynthesis of bacterial cell-wall peptidoglycan.</text>
</comment>
<feature type="binding site" evidence="7">
    <location>
        <position position="35"/>
    </location>
    <ligand>
        <name>UDP-N-acetyl-alpha-D-muramoyl-L-alanyl-D-glutamate</name>
        <dbReference type="ChEBI" id="CHEBI:83900"/>
    </ligand>
</feature>
<sequence>MSFMKKRLSDIIKDVEIKERIGDADPLIADLTFDSRNVESHSLFFALRGTRADGHAFIDKAIASGALVVVCEELPGGSHPNVVFLKVENAHQAMAFMARNFFDAPSEKLKLVGVTGTNGKTTIATLLYHTAKLLGYKAGLCSTMANYVDDLMLETRLTTPDAVTLNRLMHKMVEAGCDYCFMEVSSHAVHQGRVAGLEFNGGIFTNITHDHLDYHKTFDEYIRVKKMFFDGLSQSAFALTNLDDKNGRVMLQNTKAETRSYSLREVATYRARIMEGVFEGMQLLMDGHEFWTPFIGKFNASNLLAVYGAGRELGWPKDELLVAMSRLKPVGGRFETVRSENGITGVVDYAHTPDALKNVLEAINNIRTPEQSLITVVGAGGNRDAAKRPVMAAEAVKQSSKVILTSDNPRDEEPQSIVDQMMEGVQFADKYKVLAIIDRKEAIRTACSIARPGDIVLVAGKGHETYQEVKGQRSHFDDREIIREFFEQQQ</sequence>
<evidence type="ECO:0000256" key="2">
    <source>
        <dbReference type="ARBA" id="ARBA00022618"/>
    </source>
</evidence>
<dbReference type="Gene3D" id="3.40.1390.10">
    <property type="entry name" value="MurE/MurF, N-terminal domain"/>
    <property type="match status" value="1"/>
</dbReference>
<dbReference type="GO" id="GO:0008360">
    <property type="term" value="P:regulation of cell shape"/>
    <property type="evidence" value="ECO:0007669"/>
    <property type="project" value="UniProtKB-KW"/>
</dbReference>
<dbReference type="NCBIfam" id="NF001126">
    <property type="entry name" value="PRK00139.1-4"/>
    <property type="match status" value="1"/>
</dbReference>
<keyword evidence="2 7" id="KW-0132">Cell division</keyword>
<dbReference type="Proteomes" id="UP000252733">
    <property type="component" value="Unassembled WGS sequence"/>
</dbReference>
<evidence type="ECO:0000256" key="7">
    <source>
        <dbReference type="HAMAP-Rule" id="MF_00208"/>
    </source>
</evidence>
<feature type="binding site" evidence="7">
    <location>
        <position position="191"/>
    </location>
    <ligand>
        <name>UDP-N-acetyl-alpha-D-muramoyl-L-alanyl-D-glutamate</name>
        <dbReference type="ChEBI" id="CHEBI:83900"/>
    </ligand>
</feature>
<dbReference type="PANTHER" id="PTHR23135">
    <property type="entry name" value="MUR LIGASE FAMILY MEMBER"/>
    <property type="match status" value="1"/>
</dbReference>